<dbReference type="GO" id="GO:0005634">
    <property type="term" value="C:nucleus"/>
    <property type="evidence" value="ECO:0007669"/>
    <property type="project" value="UniProtKB-SubCell"/>
</dbReference>
<dbReference type="InterPro" id="IPR016024">
    <property type="entry name" value="ARM-type_fold"/>
</dbReference>
<dbReference type="OrthoDB" id="361362at2759"/>
<proteinExistence type="inferred from homology"/>
<dbReference type="AlphaFoldDB" id="A0A507D438"/>
<name>A0A507D438_9FUNG</name>
<evidence type="ECO:0000256" key="6">
    <source>
        <dbReference type="SAM" id="MobiDB-lite"/>
    </source>
</evidence>
<dbReference type="VEuPathDB" id="FungiDB:SeMB42_g05133"/>
<evidence type="ECO:0000313" key="11">
    <source>
        <dbReference type="Proteomes" id="UP000320475"/>
    </source>
</evidence>
<dbReference type="EMBL" id="QEAN01000233">
    <property type="protein sequence ID" value="TPX42417.1"/>
    <property type="molecule type" value="Genomic_DNA"/>
</dbReference>
<comment type="function">
    <text evidence="1 5">Component of the RIX1 complex required for processing of ITS2 sequences from 35S pre-rRNA.</text>
</comment>
<comment type="caution">
    <text evidence="9">The sequence shown here is derived from an EMBL/GenBank/DDBJ whole genome shotgun (WGS) entry which is preliminary data.</text>
</comment>
<keyword evidence="10" id="KW-1185">Reference proteome</keyword>
<keyword evidence="5" id="KW-0698">rRNA processing</keyword>
<dbReference type="Pfam" id="PF12333">
    <property type="entry name" value="Ipi1_N"/>
    <property type="match status" value="1"/>
</dbReference>
<dbReference type="EMBL" id="QEAM01000119">
    <property type="protein sequence ID" value="TPX46000.1"/>
    <property type="molecule type" value="Genomic_DNA"/>
</dbReference>
<dbReference type="GO" id="GO:0120330">
    <property type="term" value="C:rixosome complex"/>
    <property type="evidence" value="ECO:0007669"/>
    <property type="project" value="UniProtKB-UniRule"/>
</dbReference>
<evidence type="ECO:0000256" key="3">
    <source>
        <dbReference type="ARBA" id="ARBA00006427"/>
    </source>
</evidence>
<comment type="similarity">
    <text evidence="3 5">Belongs to the IPI1/TEX10 family.</text>
</comment>
<dbReference type="PANTHER" id="PTHR16056:SF2">
    <property type="entry name" value="TESTIS-EXPRESSED PROTEIN 10"/>
    <property type="match status" value="1"/>
</dbReference>
<feature type="compositionally biased region" description="Basic residues" evidence="6">
    <location>
        <begin position="16"/>
        <end position="25"/>
    </location>
</feature>
<evidence type="ECO:0000256" key="1">
    <source>
        <dbReference type="ARBA" id="ARBA00002355"/>
    </source>
</evidence>
<protein>
    <recommendedName>
        <fullName evidence="5">Pre-rRNA-processing protein</fullName>
    </recommendedName>
</protein>
<evidence type="ECO:0000313" key="9">
    <source>
        <dbReference type="EMBL" id="TPX46000.1"/>
    </source>
</evidence>
<evidence type="ECO:0000256" key="2">
    <source>
        <dbReference type="ARBA" id="ARBA00004123"/>
    </source>
</evidence>
<dbReference type="InterPro" id="IPR024679">
    <property type="entry name" value="Ipi1_N"/>
</dbReference>
<dbReference type="InterPro" id="IPR011989">
    <property type="entry name" value="ARM-like"/>
</dbReference>
<gene>
    <name evidence="9" type="ORF">SeLEV6574_g03498</name>
    <name evidence="8" type="ORF">SeMB42_g05133</name>
</gene>
<evidence type="ECO:0000313" key="8">
    <source>
        <dbReference type="EMBL" id="TPX42417.1"/>
    </source>
</evidence>
<dbReference type="SUPFAM" id="SSF48371">
    <property type="entry name" value="ARM repeat"/>
    <property type="match status" value="1"/>
</dbReference>
<feature type="compositionally biased region" description="Polar residues" evidence="6">
    <location>
        <begin position="26"/>
        <end position="46"/>
    </location>
</feature>
<comment type="subcellular location">
    <subcellularLocation>
        <location evidence="2 5">Nucleus</location>
    </subcellularLocation>
</comment>
<dbReference type="Proteomes" id="UP000317494">
    <property type="component" value="Unassembled WGS sequence"/>
</dbReference>
<evidence type="ECO:0000256" key="4">
    <source>
        <dbReference type="ARBA" id="ARBA00023242"/>
    </source>
</evidence>
<comment type="subunit">
    <text evidence="5">Component of the RIX1 complex.</text>
</comment>
<keyword evidence="5" id="KW-0690">Ribosome biogenesis</keyword>
<dbReference type="Proteomes" id="UP000320475">
    <property type="component" value="Unassembled WGS sequence"/>
</dbReference>
<feature type="region of interest" description="Disordered" evidence="6">
    <location>
        <begin position="1"/>
        <end position="55"/>
    </location>
</feature>
<organism evidence="9 11">
    <name type="scientific">Synchytrium endobioticum</name>
    <dbReference type="NCBI Taxonomy" id="286115"/>
    <lineage>
        <taxon>Eukaryota</taxon>
        <taxon>Fungi</taxon>
        <taxon>Fungi incertae sedis</taxon>
        <taxon>Chytridiomycota</taxon>
        <taxon>Chytridiomycota incertae sedis</taxon>
        <taxon>Chytridiomycetes</taxon>
        <taxon>Synchytriales</taxon>
        <taxon>Synchytriaceae</taxon>
        <taxon>Synchytrium</taxon>
    </lineage>
</organism>
<dbReference type="PANTHER" id="PTHR16056">
    <property type="entry name" value="REGULATOR OF MICROTUBULE DYNAMICS PROTEIN"/>
    <property type="match status" value="1"/>
</dbReference>
<evidence type="ECO:0000256" key="5">
    <source>
        <dbReference type="RuleBase" id="RU368021"/>
    </source>
</evidence>
<keyword evidence="4 5" id="KW-0539">Nucleus</keyword>
<dbReference type="GO" id="GO:0006364">
    <property type="term" value="P:rRNA processing"/>
    <property type="evidence" value="ECO:0007669"/>
    <property type="project" value="UniProtKB-UniRule"/>
</dbReference>
<accession>A0A507D438</accession>
<sequence length="702" mass="78857">MGNKRKKEKAEDFKKAKLRVGKKPHAQNQTDTSFKSKSIVVPTQSTTKDKSAQVKNSRNQTLNGLIQLLHHHNASARKDAITGLRDILMKQKLVFLLSLSMVIQGMARLIIDENEQVRSSAATFFQDLFTQYGEEKFKPNASVVIAFVLSGMSHLVEGVRVDALKFLSVLMRAIPSTMITYQPRLLIQFVLMLGGDSGVRSLKGRGQLRLELLTSFHMYLSICFPPDEKLAAKDEVEVLSEVSVSWKTAESTHTSMPRDFDALLDSTLSHPIEAFVGSAAPERAHSLQLKVGLTPASAEADTSKSIESYQLDTLEDTQKFGDAIIPSLIDIWIESAPDVFTGVSVNFSPLLNTLVKILDVLDNFTLLYLEHTHHVKGNEERSLKNSETWCAKQLHLIGKHVGPYFPYTAQFSERSKGAKYHKLIAMDTKFVSIAGRLCFPIDSAAPELVLWRERALQHILHVLDGDHRSWMQANQIEAAYSIGGFIWKYLTPAEGLRLMNDVVQENDDSAVETARFLMSLRFIADRIDDNSSNQGVSIFSSHSEIEVLLTDYVERLIGKFGQMTSVSAGVLSCIVRIWQRISFATTQVPAMLRSNLLDLIYASLIPFFCRFDESGQRKFGPFLKLDHRQQNSILNFVINTNQPVPPLLVQSIAECMRQPNFDKGTVATFLTSIERRYLLSSESPPILNRQDYISFVSVFQFS</sequence>
<feature type="domain" description="Pre-rRNA-processing protein Ipi1 N-terminal" evidence="7">
    <location>
        <begin position="136"/>
        <end position="197"/>
    </location>
</feature>
<dbReference type="Gene3D" id="1.25.10.10">
    <property type="entry name" value="Leucine-rich Repeat Variant"/>
    <property type="match status" value="1"/>
</dbReference>
<dbReference type="STRING" id="286115.A0A507D438"/>
<reference evidence="10 11" key="1">
    <citation type="journal article" date="2019" name="Sci. Rep.">
        <title>Comparative genomics of chytrid fungi reveal insights into the obligate biotrophic and pathogenic lifestyle of Synchytrium endobioticum.</title>
        <authorList>
            <person name="van de Vossenberg B.T.L.H."/>
            <person name="Warris S."/>
            <person name="Nguyen H.D.T."/>
            <person name="van Gent-Pelzer M.P.E."/>
            <person name="Joly D.L."/>
            <person name="van de Geest H.C."/>
            <person name="Bonants P.J.M."/>
            <person name="Smith D.S."/>
            <person name="Levesque C.A."/>
            <person name="van der Lee T.A.J."/>
        </authorList>
    </citation>
    <scope>NUCLEOTIDE SEQUENCE [LARGE SCALE GENOMIC DNA]</scope>
    <source>
        <strain evidence="9 11">LEV6574</strain>
        <strain evidence="8 10">MB42</strain>
    </source>
</reference>
<evidence type="ECO:0000313" key="10">
    <source>
        <dbReference type="Proteomes" id="UP000317494"/>
    </source>
</evidence>
<evidence type="ECO:0000259" key="7">
    <source>
        <dbReference type="Pfam" id="PF12333"/>
    </source>
</evidence>